<dbReference type="PIRSF" id="PIRSF019169">
    <property type="entry name" value="PilM"/>
    <property type="match status" value="1"/>
</dbReference>
<evidence type="ECO:0000313" key="3">
    <source>
        <dbReference type="Proteomes" id="UP000179352"/>
    </source>
</evidence>
<dbReference type="PANTHER" id="PTHR32432:SF3">
    <property type="entry name" value="ETHANOLAMINE UTILIZATION PROTEIN EUTJ"/>
    <property type="match status" value="1"/>
</dbReference>
<dbReference type="Gene3D" id="3.30.1490.300">
    <property type="match status" value="1"/>
</dbReference>
<feature type="domain" description="SHS2" evidence="1">
    <location>
        <begin position="23"/>
        <end position="206"/>
    </location>
</feature>
<dbReference type="Gene3D" id="3.30.420.40">
    <property type="match status" value="2"/>
</dbReference>
<dbReference type="STRING" id="1801770.A3A01_01370"/>
<organism evidence="2 3">
    <name type="scientific">Candidatus Nomurabacteria bacterium RIFCSPLOWO2_01_FULL_39_17</name>
    <dbReference type="NCBI Taxonomy" id="1801770"/>
    <lineage>
        <taxon>Bacteria</taxon>
        <taxon>Candidatus Nomuraibacteriota</taxon>
    </lineage>
</organism>
<reference evidence="2 3" key="1">
    <citation type="journal article" date="2016" name="Nat. Commun.">
        <title>Thousands of microbial genomes shed light on interconnected biogeochemical processes in an aquifer system.</title>
        <authorList>
            <person name="Anantharaman K."/>
            <person name="Brown C.T."/>
            <person name="Hug L.A."/>
            <person name="Sharon I."/>
            <person name="Castelle C.J."/>
            <person name="Probst A.J."/>
            <person name="Thomas B.C."/>
            <person name="Singh A."/>
            <person name="Wilkins M.J."/>
            <person name="Karaoz U."/>
            <person name="Brodie E.L."/>
            <person name="Williams K.H."/>
            <person name="Hubbard S.S."/>
            <person name="Banfield J.F."/>
        </authorList>
    </citation>
    <scope>NUCLEOTIDE SEQUENCE [LARGE SCALE GENOMIC DNA]</scope>
</reference>
<dbReference type="NCBIfam" id="TIGR01175">
    <property type="entry name" value="pilM"/>
    <property type="match status" value="1"/>
</dbReference>
<sequence length="375" mass="40881">MENKIKKFLSGMGLFGGNSGNRAVGIDIGSSEIKVVEIKKKGGKAVLETYGAISLGSYADLDAGRVTYLPIEKSVEALKEVLKQSGVTTTSAALAIPIQSSLIFTIELPVQLKENEIGSIIETEARKYIPVPITEVSLDYFPLPKKETSFQEVNNPDLPPMPAEKTKVLVVATQNDSISKYRSIISQCSLSSSFFEIEIFSSIRSVFEHELSPVLLMDLGASCTKLSLVEFGMVTSYHTVSRGGADISESISQSFSITFSEAEKMKKEFGLFGNPTQKELADIIKTHVDYIFSEANNVLLAYEKKYNRTISKVILSGGGALLKGIKEVATNNFQLEVEIAHPFSKVEAPAFIEKVLDTMGPEFSVALGLALRKLQ</sequence>
<proteinExistence type="predicted"/>
<dbReference type="AlphaFoldDB" id="A0A1F6WUT7"/>
<comment type="caution">
    <text evidence="2">The sequence shown here is derived from an EMBL/GenBank/DDBJ whole genome shotgun (WGS) entry which is preliminary data.</text>
</comment>
<dbReference type="EMBL" id="MFUU01000022">
    <property type="protein sequence ID" value="OGI85647.1"/>
    <property type="molecule type" value="Genomic_DNA"/>
</dbReference>
<gene>
    <name evidence="2" type="ORF">A3A01_01370</name>
</gene>
<dbReference type="InterPro" id="IPR005883">
    <property type="entry name" value="PilM"/>
</dbReference>
<dbReference type="InterPro" id="IPR050696">
    <property type="entry name" value="FtsA/MreB"/>
</dbReference>
<name>A0A1F6WUT7_9BACT</name>
<evidence type="ECO:0000313" key="2">
    <source>
        <dbReference type="EMBL" id="OGI85647.1"/>
    </source>
</evidence>
<dbReference type="InterPro" id="IPR003494">
    <property type="entry name" value="SHS2_FtsA"/>
</dbReference>
<dbReference type="Pfam" id="PF11104">
    <property type="entry name" value="PilM_2"/>
    <property type="match status" value="1"/>
</dbReference>
<protein>
    <recommendedName>
        <fullName evidence="1">SHS2 domain-containing protein</fullName>
    </recommendedName>
</protein>
<dbReference type="GO" id="GO:0051301">
    <property type="term" value="P:cell division"/>
    <property type="evidence" value="ECO:0007669"/>
    <property type="project" value="InterPro"/>
</dbReference>
<dbReference type="PANTHER" id="PTHR32432">
    <property type="entry name" value="CELL DIVISION PROTEIN FTSA-RELATED"/>
    <property type="match status" value="1"/>
</dbReference>
<dbReference type="Proteomes" id="UP000179352">
    <property type="component" value="Unassembled WGS sequence"/>
</dbReference>
<evidence type="ECO:0000259" key="1">
    <source>
        <dbReference type="SMART" id="SM00842"/>
    </source>
</evidence>
<accession>A0A1F6WUT7</accession>
<dbReference type="InterPro" id="IPR043129">
    <property type="entry name" value="ATPase_NBD"/>
</dbReference>
<dbReference type="SUPFAM" id="SSF53067">
    <property type="entry name" value="Actin-like ATPase domain"/>
    <property type="match status" value="2"/>
</dbReference>
<dbReference type="SMART" id="SM00842">
    <property type="entry name" value="FtsA"/>
    <property type="match status" value="1"/>
</dbReference>
<dbReference type="CDD" id="cd24049">
    <property type="entry name" value="ASKHA_NBD_PilM"/>
    <property type="match status" value="1"/>
</dbReference>